<keyword evidence="2" id="KW-1185">Reference proteome</keyword>
<dbReference type="PANTHER" id="PTHR11941:SF75">
    <property type="entry name" value="ENOYL-COA HYDRATASE_ISOMERASE FAMILY PROTEIN"/>
    <property type="match status" value="1"/>
</dbReference>
<organism evidence="1 2">
    <name type="scientific">Williamsia serinedens</name>
    <dbReference type="NCBI Taxonomy" id="391736"/>
    <lineage>
        <taxon>Bacteria</taxon>
        <taxon>Bacillati</taxon>
        <taxon>Actinomycetota</taxon>
        <taxon>Actinomycetes</taxon>
        <taxon>Mycobacteriales</taxon>
        <taxon>Nocardiaceae</taxon>
        <taxon>Williamsia</taxon>
    </lineage>
</organism>
<dbReference type="InterPro" id="IPR001753">
    <property type="entry name" value="Enoyl-CoA_hydra/iso"/>
</dbReference>
<dbReference type="Proteomes" id="UP001205740">
    <property type="component" value="Unassembled WGS sequence"/>
</dbReference>
<sequence>MPHLTRDDTVFVLHLNEEGATDTENVLGPPQVAQINELLDEVLASEGPAALVTTGAGKFFSTGLDTAWVLEHVDQVDAYTQSVQELLARLLTFPMPTAAAVQGHAFGGGALVAIAHDHMVMRADRGYICMPGITIGASYAPGSVLLVADRLPVRPAHEMLMTGRRYGGELARDLGIADAAVAADEVLAAAITYGRTHQNTRGRTLGEIKSSRYASTVAALRATVSGVGDQAAIAGS</sequence>
<proteinExistence type="predicted"/>
<dbReference type="Pfam" id="PF00378">
    <property type="entry name" value="ECH_1"/>
    <property type="match status" value="1"/>
</dbReference>
<name>A0ABT1H4K0_9NOCA</name>
<reference evidence="1 2" key="1">
    <citation type="submission" date="2022-06" db="EMBL/GenBank/DDBJ databases">
        <title>Genomic Encyclopedia of Archaeal and Bacterial Type Strains, Phase II (KMG-II): from individual species to whole genera.</title>
        <authorList>
            <person name="Goeker M."/>
        </authorList>
    </citation>
    <scope>NUCLEOTIDE SEQUENCE [LARGE SCALE GENOMIC DNA]</scope>
    <source>
        <strain evidence="1 2">DSM 45037</strain>
    </source>
</reference>
<dbReference type="SUPFAM" id="SSF52096">
    <property type="entry name" value="ClpP/crotonase"/>
    <property type="match status" value="1"/>
</dbReference>
<accession>A0ABT1H4K0</accession>
<dbReference type="CDD" id="cd06558">
    <property type="entry name" value="crotonase-like"/>
    <property type="match status" value="1"/>
</dbReference>
<dbReference type="InterPro" id="IPR029045">
    <property type="entry name" value="ClpP/crotonase-like_dom_sf"/>
</dbReference>
<evidence type="ECO:0000313" key="1">
    <source>
        <dbReference type="EMBL" id="MCP2162155.1"/>
    </source>
</evidence>
<dbReference type="Gene3D" id="3.90.226.10">
    <property type="entry name" value="2-enoyl-CoA Hydratase, Chain A, domain 1"/>
    <property type="match status" value="1"/>
</dbReference>
<dbReference type="PANTHER" id="PTHR11941">
    <property type="entry name" value="ENOYL-COA HYDRATASE-RELATED"/>
    <property type="match status" value="1"/>
</dbReference>
<gene>
    <name evidence="1" type="ORF">LX12_003359</name>
</gene>
<evidence type="ECO:0000313" key="2">
    <source>
        <dbReference type="Proteomes" id="UP001205740"/>
    </source>
</evidence>
<protein>
    <submittedName>
        <fullName evidence="1">Enoyl-CoA hydratase/carnithine racemase</fullName>
    </submittedName>
</protein>
<comment type="caution">
    <text evidence="1">The sequence shown here is derived from an EMBL/GenBank/DDBJ whole genome shotgun (WGS) entry which is preliminary data.</text>
</comment>
<dbReference type="EMBL" id="JAMTCG010000006">
    <property type="protein sequence ID" value="MCP2162155.1"/>
    <property type="molecule type" value="Genomic_DNA"/>
</dbReference>
<dbReference type="RefSeq" id="WP_253655717.1">
    <property type="nucleotide sequence ID" value="NZ_BAAAOE010000005.1"/>
</dbReference>